<evidence type="ECO:0000313" key="2">
    <source>
        <dbReference type="EMBL" id="MEE6186776.1"/>
    </source>
</evidence>
<keyword evidence="1" id="KW-0472">Membrane</keyword>
<reference evidence="2 3" key="1">
    <citation type="submission" date="2024-01" db="EMBL/GenBank/DDBJ databases">
        <title>Niabella digestum sp. nov., isolated from waste digestion system.</title>
        <authorList>
            <person name="Zhang L."/>
        </authorList>
    </citation>
    <scope>NUCLEOTIDE SEQUENCE [LARGE SCALE GENOMIC DNA]</scope>
    <source>
        <strain evidence="2 3">A18</strain>
    </source>
</reference>
<dbReference type="Pfam" id="PF20664">
    <property type="entry name" value="DUF6814"/>
    <property type="match status" value="1"/>
</dbReference>
<proteinExistence type="predicted"/>
<evidence type="ECO:0000313" key="3">
    <source>
        <dbReference type="Proteomes" id="UP001357452"/>
    </source>
</evidence>
<protein>
    <submittedName>
        <fullName evidence="2">Uncharacterized protein</fullName>
    </submittedName>
</protein>
<keyword evidence="3" id="KW-1185">Reference proteome</keyword>
<feature type="transmembrane region" description="Helical" evidence="1">
    <location>
        <begin position="7"/>
        <end position="28"/>
    </location>
</feature>
<dbReference type="Proteomes" id="UP001357452">
    <property type="component" value="Unassembled WGS sequence"/>
</dbReference>
<keyword evidence="1" id="KW-0812">Transmembrane</keyword>
<comment type="caution">
    <text evidence="2">The sequence shown here is derived from an EMBL/GenBank/DDBJ whole genome shotgun (WGS) entry which is preliminary data.</text>
</comment>
<gene>
    <name evidence="2" type="ORF">V2H41_05760</name>
</gene>
<keyword evidence="1" id="KW-1133">Transmembrane helix</keyword>
<evidence type="ECO:0000256" key="1">
    <source>
        <dbReference type="SAM" id="Phobius"/>
    </source>
</evidence>
<dbReference type="EMBL" id="JAZGLY010000003">
    <property type="protein sequence ID" value="MEE6186776.1"/>
    <property type="molecule type" value="Genomic_DNA"/>
</dbReference>
<sequence>MNAIKRILGVLWLLLGPVVIYFLIAGAIENIDPAGTKDINNPIVWVIIIFIFVPISVGLMIFGWYALKGEYDRLPTDSEDLNFE</sequence>
<accession>A0ABU7RFJ4</accession>
<dbReference type="RefSeq" id="WP_330974186.1">
    <property type="nucleotide sequence ID" value="NZ_JAZGLY010000003.1"/>
</dbReference>
<dbReference type="InterPro" id="IPR049211">
    <property type="entry name" value="DUF6814"/>
</dbReference>
<organism evidence="2 3">
    <name type="scientific">Niabella digestorum</name>
    <dbReference type="NCBI Taxonomy" id="3117701"/>
    <lineage>
        <taxon>Bacteria</taxon>
        <taxon>Pseudomonadati</taxon>
        <taxon>Bacteroidota</taxon>
        <taxon>Chitinophagia</taxon>
        <taxon>Chitinophagales</taxon>
        <taxon>Chitinophagaceae</taxon>
        <taxon>Niabella</taxon>
    </lineage>
</organism>
<name>A0ABU7RFJ4_9BACT</name>
<feature type="transmembrane region" description="Helical" evidence="1">
    <location>
        <begin position="43"/>
        <end position="67"/>
    </location>
</feature>